<reference evidence="3" key="1">
    <citation type="journal article" date="2019" name="Int. J. Syst. Evol. Microbiol.">
        <title>The Global Catalogue of Microorganisms (GCM) 10K type strain sequencing project: providing services to taxonomists for standard genome sequencing and annotation.</title>
        <authorList>
            <consortium name="The Broad Institute Genomics Platform"/>
            <consortium name="The Broad Institute Genome Sequencing Center for Infectious Disease"/>
            <person name="Wu L."/>
            <person name="Ma J."/>
        </authorList>
    </citation>
    <scope>NUCLEOTIDE SEQUENCE [LARGE SCALE GENOMIC DNA]</scope>
    <source>
        <strain evidence="3">CGMCC 4.1467</strain>
    </source>
</reference>
<keyword evidence="3" id="KW-1185">Reference proteome</keyword>
<comment type="caution">
    <text evidence="2">The sequence shown here is derived from an EMBL/GenBank/DDBJ whole genome shotgun (WGS) entry which is preliminary data.</text>
</comment>
<organism evidence="2 3">
    <name type="scientific">Haloferula chungangensis</name>
    <dbReference type="NCBI Taxonomy" id="1048331"/>
    <lineage>
        <taxon>Bacteria</taxon>
        <taxon>Pseudomonadati</taxon>
        <taxon>Verrucomicrobiota</taxon>
        <taxon>Verrucomicrobiia</taxon>
        <taxon>Verrucomicrobiales</taxon>
        <taxon>Verrucomicrobiaceae</taxon>
        <taxon>Haloferula</taxon>
    </lineage>
</organism>
<feature type="region of interest" description="Disordered" evidence="1">
    <location>
        <begin position="21"/>
        <end position="40"/>
    </location>
</feature>
<dbReference type="EMBL" id="JBHTBS010000023">
    <property type="protein sequence ID" value="MFC7339608.1"/>
    <property type="molecule type" value="Genomic_DNA"/>
</dbReference>
<feature type="compositionally biased region" description="Basic and acidic residues" evidence="1">
    <location>
        <begin position="214"/>
        <end position="231"/>
    </location>
</feature>
<gene>
    <name evidence="2" type="ORF">ACFQY0_20630</name>
</gene>
<dbReference type="Gene3D" id="2.180.10.10">
    <property type="entry name" value="RHS repeat-associated core"/>
    <property type="match status" value="1"/>
</dbReference>
<dbReference type="Proteomes" id="UP001596472">
    <property type="component" value="Unassembled WGS sequence"/>
</dbReference>
<protein>
    <recommendedName>
        <fullName evidence="4">RHS repeat-associated core domain-containing protein</fullName>
    </recommendedName>
</protein>
<sequence length="250" mass="27503">VWGFFAESVSESLETRRAALETHRENYDGPQKTASGIPLWPSRDPIGERGGVNLYGFVGNNGVGWVDRLGLENVEVESDPELPDPAGIRPNFVHGSGRDSGTRYPQKTFDCSCEEEENEEGKKCYYIKCNITFTAVITLDLNQPKAGGASLSGIYGHEQQHVVEKVGSVDAIIAKVESKKGGPFKGSSSCKDSMKQWETELYNEFMRLFPNDNRVTDQSHDDRHNNPDDPRPGSGEEFPPLPGSAHGPGF</sequence>
<name>A0ABW2LD38_9BACT</name>
<evidence type="ECO:0008006" key="4">
    <source>
        <dbReference type="Google" id="ProtNLM"/>
    </source>
</evidence>
<evidence type="ECO:0000256" key="1">
    <source>
        <dbReference type="SAM" id="MobiDB-lite"/>
    </source>
</evidence>
<proteinExistence type="predicted"/>
<feature type="non-terminal residue" evidence="2">
    <location>
        <position position="1"/>
    </location>
</feature>
<feature type="region of interest" description="Disordered" evidence="1">
    <location>
        <begin position="212"/>
        <end position="250"/>
    </location>
</feature>
<dbReference type="RefSeq" id="WP_379716755.1">
    <property type="nucleotide sequence ID" value="NZ_JBHTBS010000023.1"/>
</dbReference>
<feature type="region of interest" description="Disordered" evidence="1">
    <location>
        <begin position="77"/>
        <end position="101"/>
    </location>
</feature>
<accession>A0ABW2LD38</accession>
<evidence type="ECO:0000313" key="3">
    <source>
        <dbReference type="Proteomes" id="UP001596472"/>
    </source>
</evidence>
<evidence type="ECO:0000313" key="2">
    <source>
        <dbReference type="EMBL" id="MFC7339608.1"/>
    </source>
</evidence>